<keyword evidence="5" id="KW-1185">Reference proteome</keyword>
<dbReference type="Proteomes" id="UP000759131">
    <property type="component" value="Unassembled WGS sequence"/>
</dbReference>
<dbReference type="PROSITE" id="PS50157">
    <property type="entry name" value="ZINC_FINGER_C2H2_2"/>
    <property type="match status" value="1"/>
</dbReference>
<reference evidence="4" key="1">
    <citation type="submission" date="2020-11" db="EMBL/GenBank/DDBJ databases">
        <authorList>
            <person name="Tran Van P."/>
        </authorList>
    </citation>
    <scope>NUCLEOTIDE SEQUENCE</scope>
</reference>
<gene>
    <name evidence="4" type="ORF">OSB1V03_LOCUS1258</name>
</gene>
<feature type="domain" description="C2H2-type" evidence="3">
    <location>
        <begin position="310"/>
        <end position="340"/>
    </location>
</feature>
<feature type="compositionally biased region" description="Polar residues" evidence="2">
    <location>
        <begin position="189"/>
        <end position="203"/>
    </location>
</feature>
<name>A0A7R9KDN8_9ACAR</name>
<evidence type="ECO:0000313" key="5">
    <source>
        <dbReference type="Proteomes" id="UP000759131"/>
    </source>
</evidence>
<dbReference type="OrthoDB" id="6489045at2759"/>
<dbReference type="SMART" id="SM00355">
    <property type="entry name" value="ZnF_C2H2"/>
    <property type="match status" value="3"/>
</dbReference>
<feature type="compositionally biased region" description="Basic residues" evidence="2">
    <location>
        <begin position="216"/>
        <end position="225"/>
    </location>
</feature>
<dbReference type="InterPro" id="IPR013087">
    <property type="entry name" value="Znf_C2H2_type"/>
</dbReference>
<dbReference type="GO" id="GO:0008270">
    <property type="term" value="F:zinc ion binding"/>
    <property type="evidence" value="ECO:0007669"/>
    <property type="project" value="UniProtKB-KW"/>
</dbReference>
<proteinExistence type="predicted"/>
<protein>
    <recommendedName>
        <fullName evidence="3">C2H2-type domain-containing protein</fullName>
    </recommendedName>
</protein>
<accession>A0A7R9KDN8</accession>
<sequence length="372" mass="40835">MPSKSLSRVVLSVKTVRPEVKDHWLPIPAEVVTIDGLIRHILTKKSIDRDIDDVELYLFADLLHGDTSVAEVLRDRDRIELRLKTTAAAADGHHKQRINSLANTSGDKKRKTLLTIAERDHSEDSPDSAVGHTGDDSRRTADRRPTKRSKKSIVAANRSQELVSDSELRVGDQPVVTSSGLVDSRRPSLDNNCSGDESPTTASADIVVMKAETRKPKIKRKHKLQKLVTNEPAVETKTEPMAADKEKVDDDGSGTVASNDSASGGDNRPKSGQKMRCELQDCDYKTRSAADFADHQSGHNSAAAVTDGLWKCAINGCGKGFKQRKGLTEHHLRVHPNECPDVPWIECSHTGCAFRSKSNGSVNKHLKLHNKT</sequence>
<dbReference type="AlphaFoldDB" id="A0A7R9KDN8"/>
<feature type="compositionally biased region" description="Basic and acidic residues" evidence="2">
    <location>
        <begin position="234"/>
        <end position="250"/>
    </location>
</feature>
<feature type="region of interest" description="Disordered" evidence="2">
    <location>
        <begin position="90"/>
        <end position="274"/>
    </location>
</feature>
<evidence type="ECO:0000256" key="2">
    <source>
        <dbReference type="SAM" id="MobiDB-lite"/>
    </source>
</evidence>
<evidence type="ECO:0000313" key="4">
    <source>
        <dbReference type="EMBL" id="CAD7620777.1"/>
    </source>
</evidence>
<dbReference type="Gene3D" id="3.30.160.60">
    <property type="entry name" value="Classic Zinc Finger"/>
    <property type="match status" value="1"/>
</dbReference>
<dbReference type="PROSITE" id="PS00028">
    <property type="entry name" value="ZINC_FINGER_C2H2_1"/>
    <property type="match status" value="1"/>
</dbReference>
<dbReference type="EMBL" id="OC854922">
    <property type="protein sequence ID" value="CAD7620777.1"/>
    <property type="molecule type" value="Genomic_DNA"/>
</dbReference>
<keyword evidence="1" id="KW-0863">Zinc-finger</keyword>
<keyword evidence="1" id="KW-0479">Metal-binding</keyword>
<dbReference type="EMBL" id="CAJPIZ010000347">
    <property type="protein sequence ID" value="CAG2101207.1"/>
    <property type="molecule type" value="Genomic_DNA"/>
</dbReference>
<evidence type="ECO:0000256" key="1">
    <source>
        <dbReference type="PROSITE-ProRule" id="PRU00042"/>
    </source>
</evidence>
<keyword evidence="1" id="KW-0862">Zinc</keyword>
<feature type="compositionally biased region" description="Basic and acidic residues" evidence="2">
    <location>
        <begin position="133"/>
        <end position="144"/>
    </location>
</feature>
<evidence type="ECO:0000259" key="3">
    <source>
        <dbReference type="PROSITE" id="PS50157"/>
    </source>
</evidence>
<feature type="compositionally biased region" description="Polar residues" evidence="2">
    <location>
        <begin position="255"/>
        <end position="264"/>
    </location>
</feature>
<organism evidence="4">
    <name type="scientific">Medioppia subpectinata</name>
    <dbReference type="NCBI Taxonomy" id="1979941"/>
    <lineage>
        <taxon>Eukaryota</taxon>
        <taxon>Metazoa</taxon>
        <taxon>Ecdysozoa</taxon>
        <taxon>Arthropoda</taxon>
        <taxon>Chelicerata</taxon>
        <taxon>Arachnida</taxon>
        <taxon>Acari</taxon>
        <taxon>Acariformes</taxon>
        <taxon>Sarcoptiformes</taxon>
        <taxon>Oribatida</taxon>
        <taxon>Brachypylina</taxon>
        <taxon>Oppioidea</taxon>
        <taxon>Oppiidae</taxon>
        <taxon>Medioppia</taxon>
    </lineage>
</organism>